<evidence type="ECO:0000256" key="2">
    <source>
        <dbReference type="PIRSR" id="PIRSR603542-1"/>
    </source>
</evidence>
<dbReference type="InterPro" id="IPR008278">
    <property type="entry name" value="4-PPantetheinyl_Trfase_dom"/>
</dbReference>
<sequence length="223" mass="24212">MIRGILPAPVASAEVFRDLPHAVLFPGEEAAIRGAPEARRTEFRTVRHCARTALGELGLAPVPILPGPRREPQWPEGIVGSMTHCAGYRAAAVARAGDIASLGIDAEPHEALPDGMLPAVARPEEVDRLAGLYVRRPEVHWDRLTFSAKESVYKAWFPLARRWLGFHDASLTLHPDRRTFDVSLHDNRLPLGGRSLTTLSGRWTVEDGLIATCVVVDAAAAAA</sequence>
<feature type="binding site" evidence="3">
    <location>
        <position position="106"/>
    </location>
    <ligand>
        <name>Mg(2+)</name>
        <dbReference type="ChEBI" id="CHEBI:18420"/>
    </ligand>
</feature>
<evidence type="ECO:0000313" key="7">
    <source>
        <dbReference type="Proteomes" id="UP000308697"/>
    </source>
</evidence>
<feature type="binding site" evidence="2">
    <location>
        <position position="164"/>
    </location>
    <ligand>
        <name>CoA</name>
        <dbReference type="ChEBI" id="CHEBI:57287"/>
    </ligand>
</feature>
<evidence type="ECO:0000256" key="1">
    <source>
        <dbReference type="ARBA" id="ARBA00022679"/>
    </source>
</evidence>
<feature type="binding site" evidence="3">
    <location>
        <position position="107"/>
    </location>
    <ligand>
        <name>Mg(2+)</name>
        <dbReference type="ChEBI" id="CHEBI:18420"/>
    </ligand>
</feature>
<dbReference type="GO" id="GO:0000287">
    <property type="term" value="F:magnesium ion binding"/>
    <property type="evidence" value="ECO:0007669"/>
    <property type="project" value="InterPro"/>
</dbReference>
<dbReference type="GO" id="GO:0008897">
    <property type="term" value="F:holo-[acyl-carrier-protein] synthase activity"/>
    <property type="evidence" value="ECO:0007669"/>
    <property type="project" value="InterPro"/>
</dbReference>
<protein>
    <submittedName>
        <fullName evidence="6">4'-phosphopantetheinyl transferase superfamily protein</fullName>
    </submittedName>
</protein>
<keyword evidence="7" id="KW-1185">Reference proteome</keyword>
<dbReference type="GO" id="GO:0005886">
    <property type="term" value="C:plasma membrane"/>
    <property type="evidence" value="ECO:0007669"/>
    <property type="project" value="TreeGrafter"/>
</dbReference>
<comment type="caution">
    <text evidence="6">The sequence shown here is derived from an EMBL/GenBank/DDBJ whole genome shotgun (WGS) entry which is preliminary data.</text>
</comment>
<evidence type="ECO:0000313" key="6">
    <source>
        <dbReference type="EMBL" id="TJZ57353.1"/>
    </source>
</evidence>
<feature type="binding site" evidence="2">
    <location>
        <position position="47"/>
    </location>
    <ligand>
        <name>CoA</name>
        <dbReference type="ChEBI" id="CHEBI:57287"/>
    </ligand>
</feature>
<dbReference type="PANTHER" id="PTHR38096:SF1">
    <property type="entry name" value="ENTEROBACTIN SYNTHASE COMPONENT D"/>
    <property type="match status" value="1"/>
</dbReference>
<organism evidence="6 7">
    <name type="scientific">Streptomyces piniterrae</name>
    <dbReference type="NCBI Taxonomy" id="2571125"/>
    <lineage>
        <taxon>Bacteria</taxon>
        <taxon>Bacillati</taxon>
        <taxon>Actinomycetota</taxon>
        <taxon>Actinomycetes</taxon>
        <taxon>Kitasatosporales</taxon>
        <taxon>Streptomycetaceae</taxon>
        <taxon>Streptomyces</taxon>
    </lineage>
</organism>
<proteinExistence type="predicted"/>
<dbReference type="PANTHER" id="PTHR38096">
    <property type="entry name" value="ENTEROBACTIN SYNTHASE COMPONENT D"/>
    <property type="match status" value="1"/>
</dbReference>
<dbReference type="RefSeq" id="WP_136738971.1">
    <property type="nucleotide sequence ID" value="NZ_SUMB01000002.1"/>
</dbReference>
<reference evidence="6 7" key="1">
    <citation type="submission" date="2019-04" db="EMBL/GenBank/DDBJ databases">
        <title>Streptomyces piniterrae sp. nov., a heliquinomycin-producing actinomycete isolated from rhizosphere soil of Pinus yunnanensis.</title>
        <authorList>
            <person name="Zhuang X."/>
            <person name="Zhao J."/>
        </authorList>
    </citation>
    <scope>NUCLEOTIDE SEQUENCE [LARGE SCALE GENOMIC DNA]</scope>
    <source>
        <strain evidence="7">jys28</strain>
    </source>
</reference>
<feature type="domain" description="4'-phosphopantetheinyl transferase N-terminal" evidence="5">
    <location>
        <begin position="28"/>
        <end position="94"/>
    </location>
</feature>
<evidence type="ECO:0000259" key="4">
    <source>
        <dbReference type="Pfam" id="PF01648"/>
    </source>
</evidence>
<gene>
    <name evidence="6" type="ORF">FCH28_07970</name>
</gene>
<dbReference type="GO" id="GO:0009239">
    <property type="term" value="P:enterobactin biosynthetic process"/>
    <property type="evidence" value="ECO:0007669"/>
    <property type="project" value="InterPro"/>
</dbReference>
<evidence type="ECO:0000259" key="5">
    <source>
        <dbReference type="Pfam" id="PF17837"/>
    </source>
</evidence>
<name>A0A4U0NS55_9ACTN</name>
<feature type="domain" description="4'-phosphopantetheinyl transferase" evidence="4">
    <location>
        <begin position="101"/>
        <end position="179"/>
    </location>
</feature>
<dbReference type="InterPro" id="IPR041354">
    <property type="entry name" value="4PPT_N"/>
</dbReference>
<dbReference type="Proteomes" id="UP000308697">
    <property type="component" value="Unassembled WGS sequence"/>
</dbReference>
<keyword evidence="3" id="KW-0479">Metal-binding</keyword>
<dbReference type="Pfam" id="PF17837">
    <property type="entry name" value="4PPT_N"/>
    <property type="match status" value="1"/>
</dbReference>
<keyword evidence="1 6" id="KW-0808">Transferase</keyword>
<dbReference type="OrthoDB" id="8210607at2"/>
<dbReference type="Pfam" id="PF01648">
    <property type="entry name" value="ACPS"/>
    <property type="match status" value="1"/>
</dbReference>
<dbReference type="PRINTS" id="PR01399">
    <property type="entry name" value="ENTSNTHTASED"/>
</dbReference>
<keyword evidence="3" id="KW-0460">Magnesium</keyword>
<dbReference type="EMBL" id="SUMB01000002">
    <property type="protein sequence ID" value="TJZ57353.1"/>
    <property type="molecule type" value="Genomic_DNA"/>
</dbReference>
<dbReference type="SUPFAM" id="SSF56214">
    <property type="entry name" value="4'-phosphopantetheinyl transferase"/>
    <property type="match status" value="1"/>
</dbReference>
<feature type="binding site" evidence="2">
    <location>
        <position position="39"/>
    </location>
    <ligand>
        <name>CoA</name>
        <dbReference type="ChEBI" id="CHEBI:57287"/>
    </ligand>
</feature>
<comment type="cofactor">
    <cofactor evidence="3">
        <name>Mg(2+)</name>
        <dbReference type="ChEBI" id="CHEBI:18420"/>
    </cofactor>
</comment>
<feature type="binding site" evidence="3">
    <location>
        <position position="105"/>
    </location>
    <ligand>
        <name>Mg(2+)</name>
        <dbReference type="ChEBI" id="CHEBI:18420"/>
    </ligand>
</feature>
<dbReference type="AlphaFoldDB" id="A0A4U0NS55"/>
<dbReference type="InterPro" id="IPR003542">
    <property type="entry name" value="Enbac_synth_compD-like"/>
</dbReference>
<feature type="binding site" evidence="2">
    <location>
        <begin position="83"/>
        <end position="84"/>
    </location>
    <ligand>
        <name>CoA</name>
        <dbReference type="ChEBI" id="CHEBI:57287"/>
    </ligand>
</feature>
<accession>A0A4U0NS55</accession>
<dbReference type="GO" id="GO:0009366">
    <property type="term" value="C:enterobactin synthetase complex"/>
    <property type="evidence" value="ECO:0007669"/>
    <property type="project" value="InterPro"/>
</dbReference>
<dbReference type="InterPro" id="IPR037143">
    <property type="entry name" value="4-PPantetheinyl_Trfase_dom_sf"/>
</dbReference>
<feature type="binding site" evidence="2">
    <location>
        <position position="105"/>
    </location>
    <ligand>
        <name>CoA</name>
        <dbReference type="ChEBI" id="CHEBI:57287"/>
    </ligand>
</feature>
<feature type="binding site" evidence="2">
    <location>
        <position position="154"/>
    </location>
    <ligand>
        <name>CoA</name>
        <dbReference type="ChEBI" id="CHEBI:57287"/>
    </ligand>
</feature>
<evidence type="ECO:0000256" key="3">
    <source>
        <dbReference type="PIRSR" id="PIRSR603542-2"/>
    </source>
</evidence>
<feature type="binding site" evidence="2">
    <location>
        <position position="150"/>
    </location>
    <ligand>
        <name>CoA</name>
        <dbReference type="ChEBI" id="CHEBI:57287"/>
    </ligand>
</feature>